<dbReference type="AlphaFoldDB" id="A0A0F8Y5H6"/>
<name>A0A0F8Y5H6_9ZZZZ</name>
<dbReference type="EMBL" id="LAZR01055293">
    <property type="protein sequence ID" value="KKK76697.1"/>
    <property type="molecule type" value="Genomic_DNA"/>
</dbReference>
<sequence>PNDDPTDEFIVDEVVSEGTIIRFFLSGR</sequence>
<organism evidence="1">
    <name type="scientific">marine sediment metagenome</name>
    <dbReference type="NCBI Taxonomy" id="412755"/>
    <lineage>
        <taxon>unclassified sequences</taxon>
        <taxon>metagenomes</taxon>
        <taxon>ecological metagenomes</taxon>
    </lineage>
</organism>
<evidence type="ECO:0000313" key="1">
    <source>
        <dbReference type="EMBL" id="KKK76697.1"/>
    </source>
</evidence>
<accession>A0A0F8Y5H6</accession>
<gene>
    <name evidence="1" type="ORF">LCGC14_2861000</name>
</gene>
<feature type="non-terminal residue" evidence="1">
    <location>
        <position position="1"/>
    </location>
</feature>
<protein>
    <submittedName>
        <fullName evidence="1">Uncharacterized protein</fullName>
    </submittedName>
</protein>
<proteinExistence type="predicted"/>
<comment type="caution">
    <text evidence="1">The sequence shown here is derived from an EMBL/GenBank/DDBJ whole genome shotgun (WGS) entry which is preliminary data.</text>
</comment>
<reference evidence="1" key="1">
    <citation type="journal article" date="2015" name="Nature">
        <title>Complex archaea that bridge the gap between prokaryotes and eukaryotes.</title>
        <authorList>
            <person name="Spang A."/>
            <person name="Saw J.H."/>
            <person name="Jorgensen S.L."/>
            <person name="Zaremba-Niedzwiedzka K."/>
            <person name="Martijn J."/>
            <person name="Lind A.E."/>
            <person name="van Eijk R."/>
            <person name="Schleper C."/>
            <person name="Guy L."/>
            <person name="Ettema T.J."/>
        </authorList>
    </citation>
    <scope>NUCLEOTIDE SEQUENCE</scope>
</reference>